<dbReference type="RefSeq" id="WP_003859942.1">
    <property type="nucleotide sequence ID" value="NZ_CP011309.1"/>
</dbReference>
<evidence type="ECO:0000259" key="4">
    <source>
        <dbReference type="PROSITE" id="PS50995"/>
    </source>
</evidence>
<dbReference type="GO" id="GO:0003700">
    <property type="term" value="F:DNA-binding transcription factor activity"/>
    <property type="evidence" value="ECO:0007669"/>
    <property type="project" value="InterPro"/>
</dbReference>
<dbReference type="AlphaFoldDB" id="A0A0F6Z3V0"/>
<reference evidence="5 6" key="1">
    <citation type="submission" date="2015-04" db="EMBL/GenBank/DDBJ databases">
        <title>Complete Genome Sequence of Brevibacterium flavum ATCC 15168.</title>
        <authorList>
            <person name="Ahn J."/>
            <person name="Park G."/>
            <person name="Jeon W."/>
            <person name="Jang Y."/>
            <person name="Jang M."/>
            <person name="Lee H."/>
            <person name="Lee H."/>
        </authorList>
    </citation>
    <scope>NUCLEOTIDE SEQUENCE [LARGE SCALE GENOMIC DNA]</scope>
    <source>
        <strain evidence="5 6">ATCC 15168</strain>
    </source>
</reference>
<name>A0A0F6Z3V0_9CORY</name>
<evidence type="ECO:0000313" key="5">
    <source>
        <dbReference type="EMBL" id="AKF26153.1"/>
    </source>
</evidence>
<dbReference type="InterPro" id="IPR036390">
    <property type="entry name" value="WH_DNA-bd_sf"/>
</dbReference>
<dbReference type="GO" id="GO:0003677">
    <property type="term" value="F:DNA binding"/>
    <property type="evidence" value="ECO:0007669"/>
    <property type="project" value="UniProtKB-KW"/>
</dbReference>
<dbReference type="PRINTS" id="PR00598">
    <property type="entry name" value="HTHMARR"/>
</dbReference>
<dbReference type="GO" id="GO:0006950">
    <property type="term" value="P:response to stress"/>
    <property type="evidence" value="ECO:0007669"/>
    <property type="project" value="TreeGrafter"/>
</dbReference>
<keyword evidence="2" id="KW-0238">DNA-binding</keyword>
<organism evidence="5 6">
    <name type="scientific">[Brevibacterium] flavum</name>
    <dbReference type="NCBI Taxonomy" id="92706"/>
    <lineage>
        <taxon>Bacteria</taxon>
        <taxon>Bacillati</taxon>
        <taxon>Actinomycetota</taxon>
        <taxon>Actinomycetes</taxon>
        <taxon>Mycobacteriales</taxon>
        <taxon>Corynebacteriaceae</taxon>
        <taxon>Corynebacterium</taxon>
    </lineage>
</organism>
<evidence type="ECO:0000256" key="1">
    <source>
        <dbReference type="ARBA" id="ARBA00023015"/>
    </source>
</evidence>
<dbReference type="CDD" id="cd00090">
    <property type="entry name" value="HTH_ARSR"/>
    <property type="match status" value="1"/>
</dbReference>
<dbReference type="InterPro" id="IPR000835">
    <property type="entry name" value="HTH_MarR-typ"/>
</dbReference>
<dbReference type="PANTHER" id="PTHR33164">
    <property type="entry name" value="TRANSCRIPTIONAL REGULATOR, MARR FAMILY"/>
    <property type="match status" value="1"/>
</dbReference>
<dbReference type="Proteomes" id="UP000034037">
    <property type="component" value="Chromosome"/>
</dbReference>
<dbReference type="EMBL" id="CP011309">
    <property type="protein sequence ID" value="AKF26153.1"/>
    <property type="molecule type" value="Genomic_DNA"/>
</dbReference>
<dbReference type="PROSITE" id="PS50995">
    <property type="entry name" value="HTH_MARR_2"/>
    <property type="match status" value="1"/>
</dbReference>
<evidence type="ECO:0000313" key="6">
    <source>
        <dbReference type="Proteomes" id="UP000034037"/>
    </source>
</evidence>
<dbReference type="PATRIC" id="fig|92706.3.peg.110"/>
<dbReference type="InterPro" id="IPR023187">
    <property type="entry name" value="Tscrpt_reg_MarR-type_CS"/>
</dbReference>
<proteinExistence type="predicted"/>
<evidence type="ECO:0000256" key="3">
    <source>
        <dbReference type="ARBA" id="ARBA00023163"/>
    </source>
</evidence>
<keyword evidence="1" id="KW-0805">Transcription regulation</keyword>
<dbReference type="SMART" id="SM00347">
    <property type="entry name" value="HTH_MARR"/>
    <property type="match status" value="1"/>
</dbReference>
<dbReference type="PROSITE" id="PS01117">
    <property type="entry name" value="HTH_MARR_1"/>
    <property type="match status" value="1"/>
</dbReference>
<dbReference type="SUPFAM" id="SSF46785">
    <property type="entry name" value="Winged helix' DNA-binding domain"/>
    <property type="match status" value="1"/>
</dbReference>
<dbReference type="PANTHER" id="PTHR33164:SF43">
    <property type="entry name" value="HTH-TYPE TRANSCRIPTIONAL REPRESSOR YETL"/>
    <property type="match status" value="1"/>
</dbReference>
<accession>A0A0F6Z3V0</accession>
<dbReference type="Gene3D" id="1.10.10.10">
    <property type="entry name" value="Winged helix-like DNA-binding domain superfamily/Winged helix DNA-binding domain"/>
    <property type="match status" value="1"/>
</dbReference>
<feature type="domain" description="HTH marR-type" evidence="4">
    <location>
        <begin position="25"/>
        <end position="158"/>
    </location>
</feature>
<dbReference type="InterPro" id="IPR036388">
    <property type="entry name" value="WH-like_DNA-bd_sf"/>
</dbReference>
<dbReference type="Pfam" id="PF01047">
    <property type="entry name" value="MarR"/>
    <property type="match status" value="1"/>
</dbReference>
<evidence type="ECO:0000256" key="2">
    <source>
        <dbReference type="ARBA" id="ARBA00023125"/>
    </source>
</evidence>
<keyword evidence="6" id="KW-1185">Reference proteome</keyword>
<keyword evidence="3" id="KW-0804">Transcription</keyword>
<protein>
    <submittedName>
        <fullName evidence="5">MarR family transcriptional regulator</fullName>
    </submittedName>
</protein>
<sequence length="171" mass="19158">MTQDEHPRQADSHFNMLLPDGNENAHQLSVALNQVAHLLAYDADSSIHRPDGLSLASYRILFSLWTDGPMSPLQVADKTGMKKSAISNLLKPLLAESLIVQVADEKDRRSKVLSLSEKGTTYIQKTSTRQNALESEWFGTLTDIEQDLLESLLRKLLDSNRASKVRKNRSN</sequence>
<dbReference type="InterPro" id="IPR011991">
    <property type="entry name" value="ArsR-like_HTH"/>
</dbReference>
<gene>
    <name evidence="5" type="ORF">YH66_00560</name>
</gene>
<dbReference type="InterPro" id="IPR039422">
    <property type="entry name" value="MarR/SlyA-like"/>
</dbReference>
<dbReference type="HOGENOM" id="CLU_083287_27_1_11"/>